<dbReference type="GO" id="GO:0008235">
    <property type="term" value="F:metalloexopeptidase activity"/>
    <property type="evidence" value="ECO:0007669"/>
    <property type="project" value="InterPro"/>
</dbReference>
<dbReference type="GO" id="GO:0004177">
    <property type="term" value="F:aminopeptidase activity"/>
    <property type="evidence" value="ECO:0007669"/>
    <property type="project" value="UniProtKB-KW"/>
</dbReference>
<evidence type="ECO:0000256" key="17">
    <source>
        <dbReference type="PIRSR" id="PIRSR007828-2"/>
    </source>
</evidence>
<evidence type="ECO:0000256" key="11">
    <source>
        <dbReference type="ARBA" id="ARBA00022833"/>
    </source>
</evidence>
<dbReference type="GO" id="GO:0008239">
    <property type="term" value="F:dipeptidyl-peptidase activity"/>
    <property type="evidence" value="ECO:0007669"/>
    <property type="project" value="UniProtKB-UniRule"/>
</dbReference>
<comment type="subcellular location">
    <subcellularLocation>
        <location evidence="2">Cytoplasm</location>
    </subcellularLocation>
</comment>
<keyword evidence="8 15" id="KW-0645">Protease</keyword>
<evidence type="ECO:0000256" key="7">
    <source>
        <dbReference type="ARBA" id="ARBA00022490"/>
    </source>
</evidence>
<keyword evidence="9 15" id="KW-0479">Metal-binding</keyword>
<comment type="catalytic activity">
    <reaction evidence="1 15">
        <text>Release of an N-terminal dipeptide from a peptide comprising four or more residues, with broad specificity. Also acts on dipeptidyl 2-naphthylamides.</text>
        <dbReference type="EC" id="3.4.14.4"/>
    </reaction>
</comment>
<protein>
    <recommendedName>
        <fullName evidence="5 15">Dipeptidyl peptidase 3</fullName>
        <ecNumber evidence="4 15">3.4.14.4</ecNumber>
    </recommendedName>
    <alternativeName>
        <fullName evidence="13 15">Dipeptidyl aminopeptidase III</fullName>
    </alternativeName>
    <alternativeName>
        <fullName evidence="14 15">Dipeptidyl peptidase III</fullName>
    </alternativeName>
</protein>
<evidence type="ECO:0000256" key="4">
    <source>
        <dbReference type="ARBA" id="ARBA00012063"/>
    </source>
</evidence>
<feature type="binding site" evidence="17">
    <location>
        <position position="463"/>
    </location>
    <ligand>
        <name>Zn(2+)</name>
        <dbReference type="ChEBI" id="CHEBI:29105"/>
        <note>catalytic</note>
    </ligand>
</feature>
<dbReference type="PANTHER" id="PTHR23422:SF11">
    <property type="entry name" value="DIPEPTIDYL PEPTIDASE 3"/>
    <property type="match status" value="1"/>
</dbReference>
<evidence type="ECO:0000256" key="10">
    <source>
        <dbReference type="ARBA" id="ARBA00022801"/>
    </source>
</evidence>
<evidence type="ECO:0000256" key="16">
    <source>
        <dbReference type="PIRSR" id="PIRSR007828-1"/>
    </source>
</evidence>
<feature type="binding site" evidence="17">
    <location>
        <position position="516"/>
    </location>
    <ligand>
        <name>Zn(2+)</name>
        <dbReference type="ChEBI" id="CHEBI:29105"/>
        <note>catalytic</note>
    </ligand>
</feature>
<sequence>MQRLHILKGCFKRSSLVKSMSTAAIDKSQYLADKDAPIARLSATKYFNDLTEREKLYAHYFSKAGHWGSRAVLRSVSPESEGIFDLILSIHRAIDGQYEKLNLEKDILDSYLDYASQVLANLGNYKSFGDTKFIPRIDVLQFESIINALNNSKITSAFNEVKTSIFSLDDKIAMLGSPEKGHVSGYYLNVVSEEEGKAIDAALAKNDIMPENIRVSKVDDSKFIVHVASAFISNATGFYPDSINFKIGERDATLTFKFGDHSVEFAKIVENLQLAKQYAANENQVKMLENYIASFMTGNMKNHYESQIHWVKDIKPTVETNIGFIETYRDYLGTKGEWECLVAMVNKERTAKFGELVDNAKEFISDLPWDKDYEKDTFSAPDFTSLEVLTFAGSGCPAGINIPNYDKIRINIGFKNVSLGNVLSAKSSKEPISFISEEDQILYEKYRVEAFEVQVGIHELLGHGTGKLMMEEDDGKFNFDKKNPPLGLDGKPITTYFKKGETWGSKFGSIAGSYEECRAESVAMFLGTNRKLLEIFGYKTKKEQDDIIYVMYLSMCRAGLLAMEYYDPNHKKWGQAHCQARYAILKTYLDAGNGLVTLESSKEDFDDLILKVNRAKIETIGQETIGEFLNKLHVYKCSGDVKSGTEFYVSQTNIPENLLKYREIILKKKLPRKQLVQANTFIEGDSVICKEYDESPIGMIQSFVEREC</sequence>
<dbReference type="Pfam" id="PF03571">
    <property type="entry name" value="Peptidase_M49"/>
    <property type="match status" value="1"/>
</dbReference>
<comment type="caution">
    <text evidence="18">The sequence shown here is derived from an EMBL/GenBank/DDBJ whole genome shotgun (WGS) entry which is preliminary data.</text>
</comment>
<keyword evidence="11 15" id="KW-0862">Zinc</keyword>
<comment type="similarity">
    <text evidence="3 15">Belongs to the peptidase M49 family.</text>
</comment>
<evidence type="ECO:0000256" key="12">
    <source>
        <dbReference type="ARBA" id="ARBA00023049"/>
    </source>
</evidence>
<keyword evidence="10 15" id="KW-0378">Hydrolase</keyword>
<comment type="cofactor">
    <cofactor evidence="15 17">
        <name>Zn(2+)</name>
        <dbReference type="ChEBI" id="CHEBI:29105"/>
    </cofactor>
    <text evidence="15 17">Binds 1 zinc ion per subunit.</text>
</comment>
<keyword evidence="19" id="KW-1185">Reference proteome</keyword>
<evidence type="ECO:0000256" key="2">
    <source>
        <dbReference type="ARBA" id="ARBA00004496"/>
    </source>
</evidence>
<evidence type="ECO:0000313" key="18">
    <source>
        <dbReference type="EMBL" id="TID30378.1"/>
    </source>
</evidence>
<dbReference type="EC" id="3.4.14.4" evidence="4 15"/>
<evidence type="ECO:0000256" key="14">
    <source>
        <dbReference type="ARBA" id="ARBA00032119"/>
    </source>
</evidence>
<dbReference type="FunFam" id="3.30.540.30:FF:000001">
    <property type="entry name" value="Dipeptidyl peptidase 3"/>
    <property type="match status" value="1"/>
</dbReference>
<dbReference type="PANTHER" id="PTHR23422">
    <property type="entry name" value="DIPEPTIDYL PEPTIDASE III-RELATED"/>
    <property type="match status" value="1"/>
</dbReference>
<name>A0A4T0X4L8_9ASCO</name>
<proteinExistence type="inferred from homology"/>
<dbReference type="PIRSF" id="PIRSF007828">
    <property type="entry name" value="Dipeptidyl-peptidase_III"/>
    <property type="match status" value="1"/>
</dbReference>
<dbReference type="GO" id="GO:0006508">
    <property type="term" value="P:proteolysis"/>
    <property type="evidence" value="ECO:0007669"/>
    <property type="project" value="UniProtKB-KW"/>
</dbReference>
<evidence type="ECO:0000256" key="8">
    <source>
        <dbReference type="ARBA" id="ARBA00022670"/>
    </source>
</evidence>
<dbReference type="Proteomes" id="UP000307173">
    <property type="component" value="Unassembled WGS sequence"/>
</dbReference>
<evidence type="ECO:0000256" key="5">
    <source>
        <dbReference type="ARBA" id="ARBA00014713"/>
    </source>
</evidence>
<dbReference type="OrthoDB" id="4694525at2759"/>
<keyword evidence="7 15" id="KW-0963">Cytoplasm</keyword>
<keyword evidence="12 15" id="KW-0482">Metalloprotease</keyword>
<feature type="active site" evidence="16">
    <location>
        <position position="459"/>
    </location>
</feature>
<evidence type="ECO:0000256" key="15">
    <source>
        <dbReference type="PIRNR" id="PIRNR007828"/>
    </source>
</evidence>
<dbReference type="InterPro" id="IPR039461">
    <property type="entry name" value="Peptidase_M49"/>
</dbReference>
<dbReference type="InterPro" id="IPR005317">
    <property type="entry name" value="Dipeptidyl-peptase3"/>
</dbReference>
<dbReference type="FunFam" id="3.30.540.30:FF:000002">
    <property type="entry name" value="Dipeptidyl peptidase 3"/>
    <property type="match status" value="1"/>
</dbReference>
<dbReference type="Gene3D" id="3.30.540.30">
    <property type="match status" value="3"/>
</dbReference>
<dbReference type="EMBL" id="SELW01000155">
    <property type="protein sequence ID" value="TID30378.1"/>
    <property type="molecule type" value="Genomic_DNA"/>
</dbReference>
<gene>
    <name evidence="18" type="ORF">CANINC_001080</name>
</gene>
<evidence type="ECO:0000256" key="6">
    <source>
        <dbReference type="ARBA" id="ARBA00022438"/>
    </source>
</evidence>
<reference evidence="18 19" key="1">
    <citation type="journal article" date="2019" name="Front. Genet.">
        <title>Whole-Genome Sequencing of the Opportunistic Yeast Pathogen Candida inconspicua Uncovers Its Hybrid Origin.</title>
        <authorList>
            <person name="Mixao V."/>
            <person name="Hansen A.P."/>
            <person name="Saus E."/>
            <person name="Boekhout T."/>
            <person name="Lass-Florl C."/>
            <person name="Gabaldon T."/>
        </authorList>
    </citation>
    <scope>NUCLEOTIDE SEQUENCE [LARGE SCALE GENOMIC DNA]</scope>
    <source>
        <strain evidence="18 19">CBS 180</strain>
    </source>
</reference>
<accession>A0A4T0X4L8</accession>
<dbReference type="STRING" id="52247.A0A4T0X4L8"/>
<feature type="binding site" evidence="17">
    <location>
        <position position="458"/>
    </location>
    <ligand>
        <name>Zn(2+)</name>
        <dbReference type="ChEBI" id="CHEBI:29105"/>
        <note>catalytic</note>
    </ligand>
</feature>
<evidence type="ECO:0000256" key="13">
    <source>
        <dbReference type="ARBA" id="ARBA00031288"/>
    </source>
</evidence>
<evidence type="ECO:0000256" key="1">
    <source>
        <dbReference type="ARBA" id="ARBA00001336"/>
    </source>
</evidence>
<dbReference type="GO" id="GO:0005737">
    <property type="term" value="C:cytoplasm"/>
    <property type="evidence" value="ECO:0007669"/>
    <property type="project" value="UniProtKB-SubCell"/>
</dbReference>
<evidence type="ECO:0000256" key="9">
    <source>
        <dbReference type="ARBA" id="ARBA00022723"/>
    </source>
</evidence>
<evidence type="ECO:0000313" key="19">
    <source>
        <dbReference type="Proteomes" id="UP000307173"/>
    </source>
</evidence>
<keyword evidence="6 15" id="KW-0031">Aminopeptidase</keyword>
<organism evidence="18 19">
    <name type="scientific">Pichia inconspicua</name>
    <dbReference type="NCBI Taxonomy" id="52247"/>
    <lineage>
        <taxon>Eukaryota</taxon>
        <taxon>Fungi</taxon>
        <taxon>Dikarya</taxon>
        <taxon>Ascomycota</taxon>
        <taxon>Saccharomycotina</taxon>
        <taxon>Pichiomycetes</taxon>
        <taxon>Pichiales</taxon>
        <taxon>Pichiaceae</taxon>
        <taxon>Pichia</taxon>
    </lineage>
</organism>
<dbReference type="AlphaFoldDB" id="A0A4T0X4L8"/>
<evidence type="ECO:0000256" key="3">
    <source>
        <dbReference type="ARBA" id="ARBA00010200"/>
    </source>
</evidence>
<dbReference type="GO" id="GO:0046872">
    <property type="term" value="F:metal ion binding"/>
    <property type="evidence" value="ECO:0007669"/>
    <property type="project" value="UniProtKB-KW"/>
</dbReference>